<reference evidence="1 2" key="1">
    <citation type="journal article" date="2011" name="Science">
        <title>The ecoresponsive genome of Daphnia pulex.</title>
        <authorList>
            <person name="Colbourne J.K."/>
            <person name="Pfrender M.E."/>
            <person name="Gilbert D."/>
            <person name="Thomas W.K."/>
            <person name="Tucker A."/>
            <person name="Oakley T.H."/>
            <person name="Tokishita S."/>
            <person name="Aerts A."/>
            <person name="Arnold G.J."/>
            <person name="Basu M.K."/>
            <person name="Bauer D.J."/>
            <person name="Caceres C.E."/>
            <person name="Carmel L."/>
            <person name="Casola C."/>
            <person name="Choi J.H."/>
            <person name="Detter J.C."/>
            <person name="Dong Q."/>
            <person name="Dusheyko S."/>
            <person name="Eads B.D."/>
            <person name="Frohlich T."/>
            <person name="Geiler-Samerotte K.A."/>
            <person name="Gerlach D."/>
            <person name="Hatcher P."/>
            <person name="Jogdeo S."/>
            <person name="Krijgsveld J."/>
            <person name="Kriventseva E.V."/>
            <person name="Kultz D."/>
            <person name="Laforsch C."/>
            <person name="Lindquist E."/>
            <person name="Lopez J."/>
            <person name="Manak J.R."/>
            <person name="Muller J."/>
            <person name="Pangilinan J."/>
            <person name="Patwardhan R.P."/>
            <person name="Pitluck S."/>
            <person name="Pritham E.J."/>
            <person name="Rechtsteiner A."/>
            <person name="Rho M."/>
            <person name="Rogozin I.B."/>
            <person name="Sakarya O."/>
            <person name="Salamov A."/>
            <person name="Schaack S."/>
            <person name="Shapiro H."/>
            <person name="Shiga Y."/>
            <person name="Skalitzky C."/>
            <person name="Smith Z."/>
            <person name="Souvorov A."/>
            <person name="Sung W."/>
            <person name="Tang Z."/>
            <person name="Tsuchiya D."/>
            <person name="Tu H."/>
            <person name="Vos H."/>
            <person name="Wang M."/>
            <person name="Wolf Y.I."/>
            <person name="Yamagata H."/>
            <person name="Yamada T."/>
            <person name="Ye Y."/>
            <person name="Shaw J.R."/>
            <person name="Andrews J."/>
            <person name="Crease T.J."/>
            <person name="Tang H."/>
            <person name="Lucas S.M."/>
            <person name="Robertson H.M."/>
            <person name="Bork P."/>
            <person name="Koonin E.V."/>
            <person name="Zdobnov E.M."/>
            <person name="Grigoriev I.V."/>
            <person name="Lynch M."/>
            <person name="Boore J.L."/>
        </authorList>
    </citation>
    <scope>NUCLEOTIDE SEQUENCE [LARGE SCALE GENOMIC DNA]</scope>
</reference>
<name>E9GTD4_DAPPU</name>
<dbReference type="Proteomes" id="UP000000305">
    <property type="component" value="Unassembled WGS sequence"/>
</dbReference>
<protein>
    <submittedName>
        <fullName evidence="1">Uncharacterized protein</fullName>
    </submittedName>
</protein>
<dbReference type="OrthoDB" id="10072024at2759"/>
<dbReference type="HOGENOM" id="CLU_1031586_0_0_1"/>
<proteinExistence type="predicted"/>
<accession>E9GTD4</accession>
<organism evidence="1 2">
    <name type="scientific">Daphnia pulex</name>
    <name type="common">Water flea</name>
    <dbReference type="NCBI Taxonomy" id="6669"/>
    <lineage>
        <taxon>Eukaryota</taxon>
        <taxon>Metazoa</taxon>
        <taxon>Ecdysozoa</taxon>
        <taxon>Arthropoda</taxon>
        <taxon>Crustacea</taxon>
        <taxon>Branchiopoda</taxon>
        <taxon>Diplostraca</taxon>
        <taxon>Cladocera</taxon>
        <taxon>Anomopoda</taxon>
        <taxon>Daphniidae</taxon>
        <taxon>Daphnia</taxon>
    </lineage>
</organism>
<keyword evidence="2" id="KW-1185">Reference proteome</keyword>
<dbReference type="EMBL" id="GL732563">
    <property type="protein sequence ID" value="EFX77259.1"/>
    <property type="molecule type" value="Genomic_DNA"/>
</dbReference>
<evidence type="ECO:0000313" key="1">
    <source>
        <dbReference type="EMBL" id="EFX77259.1"/>
    </source>
</evidence>
<dbReference type="InParanoid" id="E9GTD4"/>
<dbReference type="KEGG" id="dpx:DAPPUDRAFT_247789"/>
<dbReference type="AlphaFoldDB" id="E9GTD4"/>
<gene>
    <name evidence="1" type="ORF">DAPPUDRAFT_247789</name>
</gene>
<sequence length="270" mass="30267">MEDERDGRQFRVIAPRRILSTCDLPSSREPYHVETAVLISRVLAVLEAGASAGVTWNFYFGILLTMKLKLSKSTKPALVPKPWRQILGLPDGYMEALQVRDNRYRIVYKMISGNVKVLRSLTDVQAHLRQHPDPRVDFSKFNFLEKYFQATTLHEALALEGKAADTAEPLVDDSLAKDVVQESIPDLLCGWGSIFKEGDRISENHYLNLGRKMEIDVSNSDVGKNAASEAASTNTITATHETIAATQAKFENWFNGRDSYSQSLIGKTYL</sequence>
<evidence type="ECO:0000313" key="2">
    <source>
        <dbReference type="Proteomes" id="UP000000305"/>
    </source>
</evidence>